<dbReference type="Gene3D" id="3.20.20.450">
    <property type="entry name" value="EAL domain"/>
    <property type="match status" value="1"/>
</dbReference>
<feature type="transmembrane region" description="Helical" evidence="1">
    <location>
        <begin position="9"/>
        <end position="29"/>
    </location>
</feature>
<keyword evidence="1" id="KW-1133">Transmembrane helix</keyword>
<dbReference type="InterPro" id="IPR050706">
    <property type="entry name" value="Cyclic-di-GMP_PDE-like"/>
</dbReference>
<name>A0ABT5R1W3_9GAMM</name>
<dbReference type="Pfam" id="PF00563">
    <property type="entry name" value="EAL"/>
    <property type="match status" value="1"/>
</dbReference>
<sequence>MKPNKQDVVYYLVLLCVPLFFCVASGLYLSKLSVDHHAKDFGQFYLQILGRKADVLSAQVGVALSQPEKCEEIDSRMAMWRYIDDYATVKDGDILCQSNPLIDWGSSKFSAKTLEPGLHHYLKKSSDSTADIVLMIVTEKTSSGQGFAVLTEQAFHEYLDLVPSSRYSKLTIWIGDTAIVGRRHADQVIANSVESGDHNISIGALASDTYVNTTMAMFVLSSIPVALMISLMAHFLICYFAPRLSLADDIKRGLDRKEFYLQYQPIYGNDNKLHGFEALARWQHPKMGNVSPEIFIPEIENQQLSMLFTRYVFERVVQDIGPLNLTKPYHLGVNVPPSFMCSDELDTTLKSTLEAFQRVNLLLTLEVTERQLLDEEAIRHIYAVRQLGIRVAIDDFGVGHTSLSMLQRVHFDYLKIDKCFVDTVGVDSINAPVLESIIELAHRLNVNIVAEGVEKIEQSSFLSARGCQFQQGYLHDRPLSIETISSRFVFG</sequence>
<dbReference type="PANTHER" id="PTHR33121">
    <property type="entry name" value="CYCLIC DI-GMP PHOSPHODIESTERASE PDEF"/>
    <property type="match status" value="1"/>
</dbReference>
<comment type="caution">
    <text evidence="3">The sequence shown here is derived from an EMBL/GenBank/DDBJ whole genome shotgun (WGS) entry which is preliminary data.</text>
</comment>
<dbReference type="RefSeq" id="WP_274165078.1">
    <property type="nucleotide sequence ID" value="NZ_JAJUBC010000015.1"/>
</dbReference>
<evidence type="ECO:0000259" key="2">
    <source>
        <dbReference type="PROSITE" id="PS50883"/>
    </source>
</evidence>
<dbReference type="PROSITE" id="PS50883">
    <property type="entry name" value="EAL"/>
    <property type="match status" value="1"/>
</dbReference>
<accession>A0ABT5R1W3</accession>
<protein>
    <submittedName>
        <fullName evidence="3">EAL domain-containing protein</fullName>
    </submittedName>
</protein>
<dbReference type="Proteomes" id="UP001149400">
    <property type="component" value="Unassembled WGS sequence"/>
</dbReference>
<evidence type="ECO:0000256" key="1">
    <source>
        <dbReference type="SAM" id="Phobius"/>
    </source>
</evidence>
<dbReference type="InterPro" id="IPR001633">
    <property type="entry name" value="EAL_dom"/>
</dbReference>
<dbReference type="CDD" id="cd01948">
    <property type="entry name" value="EAL"/>
    <property type="match status" value="1"/>
</dbReference>
<evidence type="ECO:0000313" key="3">
    <source>
        <dbReference type="EMBL" id="MDD1794244.1"/>
    </source>
</evidence>
<feature type="transmembrane region" description="Helical" evidence="1">
    <location>
        <begin position="215"/>
        <end position="242"/>
    </location>
</feature>
<dbReference type="SMART" id="SM00052">
    <property type="entry name" value="EAL"/>
    <property type="match status" value="1"/>
</dbReference>
<keyword evidence="1" id="KW-0812">Transmembrane</keyword>
<gene>
    <name evidence="3" type="ORF">LRP50_13970</name>
</gene>
<dbReference type="EMBL" id="JAJUBC010000015">
    <property type="protein sequence ID" value="MDD1794244.1"/>
    <property type="molecule type" value="Genomic_DNA"/>
</dbReference>
<feature type="domain" description="EAL" evidence="2">
    <location>
        <begin position="243"/>
        <end position="491"/>
    </location>
</feature>
<organism evidence="3 4">
    <name type="scientific">Enterovibrio gelatinilyticus</name>
    <dbReference type="NCBI Taxonomy" id="2899819"/>
    <lineage>
        <taxon>Bacteria</taxon>
        <taxon>Pseudomonadati</taxon>
        <taxon>Pseudomonadota</taxon>
        <taxon>Gammaproteobacteria</taxon>
        <taxon>Vibrionales</taxon>
        <taxon>Vibrionaceae</taxon>
        <taxon>Enterovibrio</taxon>
    </lineage>
</organism>
<reference evidence="3" key="1">
    <citation type="submission" date="2021-12" db="EMBL/GenBank/DDBJ databases">
        <title>Enterovibrio ZSDZ35 sp. nov. and Enterovibrio ZSDZ42 sp. nov., isolated from coastal seawater in Qingdao.</title>
        <authorList>
            <person name="Zhang P."/>
        </authorList>
    </citation>
    <scope>NUCLEOTIDE SEQUENCE</scope>
    <source>
        <strain evidence="3">ZSDZ42</strain>
    </source>
</reference>
<dbReference type="SUPFAM" id="SSF141868">
    <property type="entry name" value="EAL domain-like"/>
    <property type="match status" value="1"/>
</dbReference>
<keyword evidence="4" id="KW-1185">Reference proteome</keyword>
<dbReference type="InterPro" id="IPR035919">
    <property type="entry name" value="EAL_sf"/>
</dbReference>
<evidence type="ECO:0000313" key="4">
    <source>
        <dbReference type="Proteomes" id="UP001149400"/>
    </source>
</evidence>
<dbReference type="PANTHER" id="PTHR33121:SF79">
    <property type="entry name" value="CYCLIC DI-GMP PHOSPHODIESTERASE PDED-RELATED"/>
    <property type="match status" value="1"/>
</dbReference>
<proteinExistence type="predicted"/>
<keyword evidence="1" id="KW-0472">Membrane</keyword>